<dbReference type="PANTHER" id="PTHR10353">
    <property type="entry name" value="GLYCOSYL HYDROLASE"/>
    <property type="match status" value="1"/>
</dbReference>
<dbReference type="PANTHER" id="PTHR10353:SF36">
    <property type="entry name" value="LP05116P"/>
    <property type="match status" value="1"/>
</dbReference>
<name>A0A2W5QHR2_9SPHN</name>
<dbReference type="Gene3D" id="3.20.20.80">
    <property type="entry name" value="Glycosidases"/>
    <property type="match status" value="1"/>
</dbReference>
<protein>
    <submittedName>
        <fullName evidence="5">Glycoside hydrolase family 1 protein</fullName>
    </submittedName>
</protein>
<dbReference type="GO" id="GO:0005829">
    <property type="term" value="C:cytosol"/>
    <property type="evidence" value="ECO:0007669"/>
    <property type="project" value="TreeGrafter"/>
</dbReference>
<dbReference type="SUPFAM" id="SSF51445">
    <property type="entry name" value="(Trans)glycosidases"/>
    <property type="match status" value="1"/>
</dbReference>
<dbReference type="GO" id="GO:0016052">
    <property type="term" value="P:carbohydrate catabolic process"/>
    <property type="evidence" value="ECO:0007669"/>
    <property type="project" value="TreeGrafter"/>
</dbReference>
<dbReference type="Proteomes" id="UP000249082">
    <property type="component" value="Unassembled WGS sequence"/>
</dbReference>
<organism evidence="5 6">
    <name type="scientific">Novosphingobium pentaromativorans</name>
    <dbReference type="NCBI Taxonomy" id="205844"/>
    <lineage>
        <taxon>Bacteria</taxon>
        <taxon>Pseudomonadati</taxon>
        <taxon>Pseudomonadota</taxon>
        <taxon>Alphaproteobacteria</taxon>
        <taxon>Sphingomonadales</taxon>
        <taxon>Sphingomonadaceae</taxon>
        <taxon>Novosphingobium</taxon>
    </lineage>
</organism>
<proteinExistence type="inferred from homology"/>
<keyword evidence="2 5" id="KW-0378">Hydrolase</keyword>
<gene>
    <name evidence="5" type="ORF">DI555_21475</name>
</gene>
<evidence type="ECO:0000313" key="5">
    <source>
        <dbReference type="EMBL" id="PZQ51060.1"/>
    </source>
</evidence>
<keyword evidence="3" id="KW-0326">Glycosidase</keyword>
<evidence type="ECO:0000256" key="3">
    <source>
        <dbReference type="ARBA" id="ARBA00023295"/>
    </source>
</evidence>
<dbReference type="Pfam" id="PF00232">
    <property type="entry name" value="Glyco_hydro_1"/>
    <property type="match status" value="2"/>
</dbReference>
<sequence>MIDRRSILAGAAISGLTALAPATTSALARTARPVAPAFPKGFLWGAATAAYQVEGNNVNSDVWAMEHAKPTVYAEPSGDAANSFALWRTDLDLVKGLGLNSYRFSLEWARIEPAKGDFSIAMLEHYKAMIEGCRERGLNPMVTFNHFTTPSWFAAQGGWSNAEAPALFARYCDRAARHLSAGIGQALTLNEPNLSGLLDVVLPGDIGQRLLGADQAMQEAAAREHGVARYLPGNPLYVADPQVVQTNLLAGHKAGREAIKAVRPDLPVGVSLAIIDDQEAGRNSLRDAMRAKLYQPWLEAARGNDFVGVQNYERSVWNDKGRLPAPKGAETNDAGSEVYPPSLAGAVRYAHQVSGVPVIVTEHGINSSDDGKRARLIPAALTELKRAMDEGVPVLGYMHWSLVDNYEWVFGYKPQFGLHTLDRKTFARTAKPSARVLGGIAARNSL</sequence>
<evidence type="ECO:0000313" key="6">
    <source>
        <dbReference type="Proteomes" id="UP000249082"/>
    </source>
</evidence>
<dbReference type="PROSITE" id="PS51318">
    <property type="entry name" value="TAT"/>
    <property type="match status" value="1"/>
</dbReference>
<dbReference type="EMBL" id="QFPX01000028">
    <property type="protein sequence ID" value="PZQ51060.1"/>
    <property type="molecule type" value="Genomic_DNA"/>
</dbReference>
<dbReference type="GO" id="GO:0008422">
    <property type="term" value="F:beta-glucosidase activity"/>
    <property type="evidence" value="ECO:0007669"/>
    <property type="project" value="TreeGrafter"/>
</dbReference>
<dbReference type="InterPro" id="IPR001360">
    <property type="entry name" value="Glyco_hydro_1"/>
</dbReference>
<comment type="caution">
    <text evidence="5">The sequence shown here is derived from an EMBL/GenBank/DDBJ whole genome shotgun (WGS) entry which is preliminary data.</text>
</comment>
<dbReference type="PRINTS" id="PR00131">
    <property type="entry name" value="GLHYDRLASE1"/>
</dbReference>
<evidence type="ECO:0000256" key="4">
    <source>
        <dbReference type="RuleBase" id="RU003690"/>
    </source>
</evidence>
<evidence type="ECO:0000256" key="2">
    <source>
        <dbReference type="ARBA" id="ARBA00022801"/>
    </source>
</evidence>
<dbReference type="InterPro" id="IPR017853">
    <property type="entry name" value="GH"/>
</dbReference>
<evidence type="ECO:0000256" key="1">
    <source>
        <dbReference type="ARBA" id="ARBA00010838"/>
    </source>
</evidence>
<reference evidence="5 6" key="1">
    <citation type="submission" date="2017-08" db="EMBL/GenBank/DDBJ databases">
        <title>Infants hospitalized years apart are colonized by the same room-sourced microbial strains.</title>
        <authorList>
            <person name="Brooks B."/>
            <person name="Olm M.R."/>
            <person name="Firek B.A."/>
            <person name="Baker R."/>
            <person name="Thomas B.C."/>
            <person name="Morowitz M.J."/>
            <person name="Banfield J.F."/>
        </authorList>
    </citation>
    <scope>NUCLEOTIDE SEQUENCE [LARGE SCALE GENOMIC DNA]</scope>
    <source>
        <strain evidence="5">S2_005_002_R2_33</strain>
    </source>
</reference>
<comment type="similarity">
    <text evidence="1 4">Belongs to the glycosyl hydrolase 1 family.</text>
</comment>
<dbReference type="InterPro" id="IPR006311">
    <property type="entry name" value="TAT_signal"/>
</dbReference>
<dbReference type="AlphaFoldDB" id="A0A2W5QHR2"/>
<accession>A0A2W5QHR2</accession>